<organism evidence="2 3">
    <name type="scientific">Hamiltosporidium magnivora</name>
    <dbReference type="NCBI Taxonomy" id="148818"/>
    <lineage>
        <taxon>Eukaryota</taxon>
        <taxon>Fungi</taxon>
        <taxon>Fungi incertae sedis</taxon>
        <taxon>Microsporidia</taxon>
        <taxon>Dubosqiidae</taxon>
        <taxon>Hamiltosporidium</taxon>
    </lineage>
</organism>
<evidence type="ECO:0000313" key="2">
    <source>
        <dbReference type="EMBL" id="TBT96739.1"/>
    </source>
</evidence>
<dbReference type="EMBL" id="PITI01003408">
    <property type="protein sequence ID" value="TBT96739.1"/>
    <property type="molecule type" value="Genomic_DNA"/>
</dbReference>
<gene>
    <name evidence="2" type="ORF">CWI36_3408p0010</name>
</gene>
<protein>
    <submittedName>
        <fullName evidence="2">Uncharacterized protein</fullName>
    </submittedName>
</protein>
<proteinExistence type="predicted"/>
<feature type="region of interest" description="Disordered" evidence="1">
    <location>
        <begin position="137"/>
        <end position="164"/>
    </location>
</feature>
<keyword evidence="3" id="KW-1185">Reference proteome</keyword>
<sequence>NSTNNYHPFNNSTTDINIPYLTNLLNLLNNNTYMDNSVISYIRNTYYKLRGVSNINTNDLNILLENKRVIYIYDKEGVITKEVTRNNKKMRCSVIGKGNSSGGISTYSSNNLSGNTPLGSSNNYSINTPLGSNNNNYSINTPLGSSNNYRGNTPLGSNSNNYSGSTPLGSSNNDYCGNTPLGSSNNDYCGNTPLSNNSNSYSINTPLGSNSNNYSGNTPLSNILHILNTFLVTSMDNNNYLTVINTAMLHNIDIIITGCYYYCPYIYSLIKYQMTVKGFNVILIGKDKEGCYEGIYNIIYEEGVSDCIREVISEVYKGVDIIENMLEKGVRGSRDILEKGVNDKDMLEGNVKGVNDKD</sequence>
<accession>A0A4Q9KS31</accession>
<dbReference type="Proteomes" id="UP000291404">
    <property type="component" value="Unassembled WGS sequence"/>
</dbReference>
<evidence type="ECO:0000256" key="1">
    <source>
        <dbReference type="SAM" id="MobiDB-lite"/>
    </source>
</evidence>
<dbReference type="AlphaFoldDB" id="A0A4Q9KS31"/>
<reference evidence="2 3" key="1">
    <citation type="submission" date="2017-12" db="EMBL/GenBank/DDBJ databases">
        <authorList>
            <person name="Pombert J.-F."/>
            <person name="Haag K.L."/>
            <person name="Ebert D."/>
        </authorList>
    </citation>
    <scope>NUCLEOTIDE SEQUENCE [LARGE SCALE GENOMIC DNA]</scope>
    <source>
        <strain evidence="2">BE-OM-2</strain>
    </source>
</reference>
<evidence type="ECO:0000313" key="3">
    <source>
        <dbReference type="Proteomes" id="UP000291404"/>
    </source>
</evidence>
<dbReference type="VEuPathDB" id="MicrosporidiaDB:CWI36_3408p0010"/>
<feature type="non-terminal residue" evidence="2">
    <location>
        <position position="358"/>
    </location>
</feature>
<feature type="non-terminal residue" evidence="2">
    <location>
        <position position="1"/>
    </location>
</feature>
<comment type="caution">
    <text evidence="2">The sequence shown here is derived from an EMBL/GenBank/DDBJ whole genome shotgun (WGS) entry which is preliminary data.</text>
</comment>
<name>A0A4Q9KS31_9MICR</name>